<organism evidence="4 5">
    <name type="scientific">Mycobacterium colombiense CECT 3035</name>
    <dbReference type="NCBI Taxonomy" id="1041522"/>
    <lineage>
        <taxon>Bacteria</taxon>
        <taxon>Bacillati</taxon>
        <taxon>Actinomycetota</taxon>
        <taxon>Actinomycetes</taxon>
        <taxon>Mycobacteriales</taxon>
        <taxon>Mycobacteriaceae</taxon>
        <taxon>Mycobacterium</taxon>
        <taxon>Mycobacterium avium complex (MAC)</taxon>
    </lineage>
</organism>
<dbReference type="Pfam" id="PF00106">
    <property type="entry name" value="adh_short"/>
    <property type="match status" value="1"/>
</dbReference>
<reference evidence="4 5" key="1">
    <citation type="journal article" date="2011" name="J. Bacteriol.">
        <title>Genome sequence of the Mycobacterium colombiense type strain, CECT 3035.</title>
        <authorList>
            <person name="Gonzalez-Perez M."/>
            <person name="Murcia M.I."/>
            <person name="Landsman D."/>
            <person name="Jordan I.K."/>
            <person name="Marino-Ramirez L."/>
        </authorList>
    </citation>
    <scope>NUCLEOTIDE SEQUENCE [LARGE SCALE GENOMIC DNA]</scope>
    <source>
        <strain evidence="4 5">CECT 3035</strain>
    </source>
</reference>
<evidence type="ECO:0000313" key="4">
    <source>
        <dbReference type="EMBL" id="EJO90876.1"/>
    </source>
</evidence>
<dbReference type="PRINTS" id="PR00080">
    <property type="entry name" value="SDRFAMILY"/>
</dbReference>
<dbReference type="Proteomes" id="UP000006455">
    <property type="component" value="Unassembled WGS sequence"/>
</dbReference>
<dbReference type="OrthoDB" id="3212478at2"/>
<dbReference type="AlphaFoldDB" id="J5EJP3"/>
<evidence type="ECO:0000256" key="1">
    <source>
        <dbReference type="ARBA" id="ARBA00006484"/>
    </source>
</evidence>
<dbReference type="InterPro" id="IPR036291">
    <property type="entry name" value="NAD(P)-bd_dom_sf"/>
</dbReference>
<sequence>METDNGVAIAGAHALVTGANRGLGKALVRELLDRGAAKVYAAARNPATISIEDDRAVPLGLDITKPDDVRAAAQRCADVSVLINNAGAMLRTPLLASPDLSAARDEMETNYFGTLRMCRAFAPVLASQGGGVLVNIVSVASWLTSPFNGSYGASKSAEWALTNAARIELRSQGTLVVAVHAGWIDTDMAATVSDTMISPHDVASQTLDAIRHGDEEVLADAFTREVKASLSGDQAPFYRDLQNSWDAESWPWERNSQGSPA</sequence>
<name>J5EJP3_9MYCO</name>
<dbReference type="STRING" id="1041522.GCA_002105755_04399"/>
<dbReference type="PRINTS" id="PR00081">
    <property type="entry name" value="GDHRDH"/>
</dbReference>
<keyword evidence="2" id="KW-0560">Oxidoreductase</keyword>
<dbReference type="NCBIfam" id="NF006119">
    <property type="entry name" value="PRK08264.1-5"/>
    <property type="match status" value="1"/>
</dbReference>
<dbReference type="PANTHER" id="PTHR44169">
    <property type="entry name" value="NADPH-DEPENDENT 1-ACYLDIHYDROXYACETONE PHOSPHATE REDUCTASE"/>
    <property type="match status" value="1"/>
</dbReference>
<comment type="caution">
    <text evidence="4">The sequence shown here is derived from an EMBL/GenBank/DDBJ whole genome shotgun (WGS) entry which is preliminary data.</text>
</comment>
<dbReference type="RefSeq" id="WP_007768570.1">
    <property type="nucleotide sequence ID" value="NZ_AFVW02000001.1"/>
</dbReference>
<protein>
    <submittedName>
        <fullName evidence="4">Short-chain oxidoreductase</fullName>
    </submittedName>
</protein>
<proteinExistence type="inferred from homology"/>
<dbReference type="GeneID" id="31525753"/>
<evidence type="ECO:0000313" key="5">
    <source>
        <dbReference type="Proteomes" id="UP000006455"/>
    </source>
</evidence>
<dbReference type="EMBL" id="AFVW02000001">
    <property type="protein sequence ID" value="EJO90876.1"/>
    <property type="molecule type" value="Genomic_DNA"/>
</dbReference>
<dbReference type="GO" id="GO:0016491">
    <property type="term" value="F:oxidoreductase activity"/>
    <property type="evidence" value="ECO:0007669"/>
    <property type="project" value="UniProtKB-KW"/>
</dbReference>
<evidence type="ECO:0000256" key="3">
    <source>
        <dbReference type="RuleBase" id="RU000363"/>
    </source>
</evidence>
<dbReference type="SUPFAM" id="SSF51735">
    <property type="entry name" value="NAD(P)-binding Rossmann-fold domains"/>
    <property type="match status" value="1"/>
</dbReference>
<dbReference type="eggNOG" id="COG0300">
    <property type="taxonomic scope" value="Bacteria"/>
</dbReference>
<gene>
    <name evidence="4" type="ORF">MCOL_V201565</name>
</gene>
<comment type="similarity">
    <text evidence="1 3">Belongs to the short-chain dehydrogenases/reductases (SDR) family.</text>
</comment>
<accession>J5EJP3</accession>
<evidence type="ECO:0000256" key="2">
    <source>
        <dbReference type="ARBA" id="ARBA00023002"/>
    </source>
</evidence>
<dbReference type="InterPro" id="IPR002347">
    <property type="entry name" value="SDR_fam"/>
</dbReference>
<dbReference type="PANTHER" id="PTHR44169:SF6">
    <property type="entry name" value="NADPH-DEPENDENT 1-ACYLDIHYDROXYACETONE PHOSPHATE REDUCTASE"/>
    <property type="match status" value="1"/>
</dbReference>
<dbReference type="Gene3D" id="3.40.50.720">
    <property type="entry name" value="NAD(P)-binding Rossmann-like Domain"/>
    <property type="match status" value="1"/>
</dbReference>